<dbReference type="PANTHER" id="PTHR45947">
    <property type="entry name" value="SULFOQUINOVOSYL TRANSFERASE SQD2"/>
    <property type="match status" value="1"/>
</dbReference>
<dbReference type="InterPro" id="IPR001296">
    <property type="entry name" value="Glyco_trans_1"/>
</dbReference>
<dbReference type="Gene3D" id="3.40.50.2000">
    <property type="entry name" value="Glycogen Phosphorylase B"/>
    <property type="match status" value="2"/>
</dbReference>
<dbReference type="EMBL" id="LGIA01000072">
    <property type="protein sequence ID" value="KOH45764.1"/>
    <property type="molecule type" value="Genomic_DNA"/>
</dbReference>
<dbReference type="GO" id="GO:0016758">
    <property type="term" value="F:hexosyltransferase activity"/>
    <property type="evidence" value="ECO:0007669"/>
    <property type="project" value="TreeGrafter"/>
</dbReference>
<dbReference type="STRING" id="1409788.NC99_13960"/>
<reference evidence="4" key="1">
    <citation type="submission" date="2015-07" db="EMBL/GenBank/DDBJ databases">
        <title>Genome sequencing of Sunxiuqinia dokdonensis strain SK.</title>
        <authorList>
            <person name="Ahn S."/>
            <person name="Kim B.-C."/>
        </authorList>
    </citation>
    <scope>NUCLEOTIDE SEQUENCE [LARGE SCALE GENOMIC DNA]</scope>
    <source>
        <strain evidence="4">SK</strain>
    </source>
</reference>
<comment type="caution">
    <text evidence="3">The sequence shown here is derived from an EMBL/GenBank/DDBJ whole genome shotgun (WGS) entry which is preliminary data.</text>
</comment>
<evidence type="ECO:0000259" key="2">
    <source>
        <dbReference type="Pfam" id="PF13439"/>
    </source>
</evidence>
<gene>
    <name evidence="3" type="ORF">NC99_13960</name>
</gene>
<dbReference type="OrthoDB" id="9810929at2"/>
<dbReference type="AlphaFoldDB" id="A0A0L8VBD8"/>
<feature type="domain" description="Glycosyl transferase family 1" evidence="1">
    <location>
        <begin position="241"/>
        <end position="403"/>
    </location>
</feature>
<accession>A0A0L8VBD8</accession>
<evidence type="ECO:0000259" key="1">
    <source>
        <dbReference type="Pfam" id="PF00534"/>
    </source>
</evidence>
<evidence type="ECO:0000313" key="3">
    <source>
        <dbReference type="EMBL" id="KOH45764.1"/>
    </source>
</evidence>
<evidence type="ECO:0000313" key="4">
    <source>
        <dbReference type="Proteomes" id="UP000036958"/>
    </source>
</evidence>
<feature type="domain" description="Glycosyltransferase subfamily 4-like N-terminal" evidence="2">
    <location>
        <begin position="139"/>
        <end position="236"/>
    </location>
</feature>
<sequence>MNVLMFGWEFPPNISGGLGTACYGITKSLADRETKITFVIPKSHGNEPHNRIRLIGANQIDLIKSKIRTERLKVPVECFSVESQLVPYVNPEFYWKQQITKQQQLKRTTTSGQSSTIEFTGEYGPNLMNEIHNFAIASEYIASKSQFDIIHAHDWLTFPAGVAAKKISGKPLVVHVHATDFDRSGGKINPRVFQIEQDGMEQADSVICVSNRTRQTVIDKYKIPAFKTHTVYNGVEFCKKDNSWPLRQKGKNKIVTFLGRITLQKGPEYFIRVAELVLSKMKNVRFIMAGNGDLHHAMIQKVAGSHLADRFFFTGFLKGEEVSQMMKLSDVFVMPSVSEPFGICPLEAMQSGVPTIISKQSGVAEVVKHAIKVDFWDVYAMSDAIHGLLSYPSLSKMMIRFGKRESGNIKWEDAAAKIQDIYRALITPCSTELSQANFI</sequence>
<proteinExistence type="predicted"/>
<protein>
    <submittedName>
        <fullName evidence="3">4-alpha-glucanotransferase</fullName>
    </submittedName>
</protein>
<organism evidence="3 4">
    <name type="scientific">Sunxiuqinia dokdonensis</name>
    <dbReference type="NCBI Taxonomy" id="1409788"/>
    <lineage>
        <taxon>Bacteria</taxon>
        <taxon>Pseudomonadati</taxon>
        <taxon>Bacteroidota</taxon>
        <taxon>Bacteroidia</taxon>
        <taxon>Marinilabiliales</taxon>
        <taxon>Prolixibacteraceae</taxon>
        <taxon>Sunxiuqinia</taxon>
    </lineage>
</organism>
<name>A0A0L8VBD8_9BACT</name>
<dbReference type="PATRIC" id="fig|1409788.3.peg.1425"/>
<dbReference type="Pfam" id="PF00534">
    <property type="entry name" value="Glycos_transf_1"/>
    <property type="match status" value="1"/>
</dbReference>
<keyword evidence="3" id="KW-0808">Transferase</keyword>
<dbReference type="CDD" id="cd03801">
    <property type="entry name" value="GT4_PimA-like"/>
    <property type="match status" value="1"/>
</dbReference>
<dbReference type="InterPro" id="IPR028098">
    <property type="entry name" value="Glyco_trans_4-like_N"/>
</dbReference>
<dbReference type="Proteomes" id="UP000036958">
    <property type="component" value="Unassembled WGS sequence"/>
</dbReference>
<dbReference type="InterPro" id="IPR050194">
    <property type="entry name" value="Glycosyltransferase_grp1"/>
</dbReference>
<dbReference type="PANTHER" id="PTHR45947:SF3">
    <property type="entry name" value="SULFOQUINOVOSYL TRANSFERASE SQD2"/>
    <property type="match status" value="1"/>
</dbReference>
<keyword evidence="4" id="KW-1185">Reference proteome</keyword>
<dbReference type="SUPFAM" id="SSF53756">
    <property type="entry name" value="UDP-Glycosyltransferase/glycogen phosphorylase"/>
    <property type="match status" value="1"/>
</dbReference>
<dbReference type="Pfam" id="PF13439">
    <property type="entry name" value="Glyco_transf_4"/>
    <property type="match status" value="1"/>
</dbReference>
<dbReference type="RefSeq" id="WP_053181043.1">
    <property type="nucleotide sequence ID" value="NZ_LGIA01000072.1"/>
</dbReference>